<dbReference type="SMART" id="SM00507">
    <property type="entry name" value="HNHc"/>
    <property type="match status" value="1"/>
</dbReference>
<evidence type="ECO:0000259" key="1">
    <source>
        <dbReference type="SMART" id="SM00507"/>
    </source>
</evidence>
<dbReference type="GO" id="GO:0008270">
    <property type="term" value="F:zinc ion binding"/>
    <property type="evidence" value="ECO:0007669"/>
    <property type="project" value="InterPro"/>
</dbReference>
<dbReference type="Gene3D" id="1.10.30.50">
    <property type="match status" value="1"/>
</dbReference>
<comment type="caution">
    <text evidence="2">The sequence shown here is derived from an EMBL/GenBank/DDBJ whole genome shotgun (WGS) entry which is preliminary data.</text>
</comment>
<dbReference type="EMBL" id="BMQQ01000016">
    <property type="protein sequence ID" value="GGT43427.1"/>
    <property type="molecule type" value="Genomic_DNA"/>
</dbReference>
<dbReference type="AlphaFoldDB" id="A0A918LRS0"/>
<evidence type="ECO:0000313" key="3">
    <source>
        <dbReference type="Proteomes" id="UP000619486"/>
    </source>
</evidence>
<dbReference type="GO" id="GO:0004519">
    <property type="term" value="F:endonuclease activity"/>
    <property type="evidence" value="ECO:0007669"/>
    <property type="project" value="InterPro"/>
</dbReference>
<dbReference type="CDD" id="cd00085">
    <property type="entry name" value="HNHc"/>
    <property type="match status" value="1"/>
</dbReference>
<organism evidence="2 3">
    <name type="scientific">Streptomyces purpureus</name>
    <dbReference type="NCBI Taxonomy" id="1951"/>
    <lineage>
        <taxon>Bacteria</taxon>
        <taxon>Bacillati</taxon>
        <taxon>Actinomycetota</taxon>
        <taxon>Actinomycetes</taxon>
        <taxon>Kitasatosporales</taxon>
        <taxon>Streptomycetaceae</taxon>
        <taxon>Streptomyces</taxon>
    </lineage>
</organism>
<reference evidence="2" key="1">
    <citation type="journal article" date="2014" name="Int. J. Syst. Evol. Microbiol.">
        <title>Complete genome sequence of Corynebacterium casei LMG S-19264T (=DSM 44701T), isolated from a smear-ripened cheese.</title>
        <authorList>
            <consortium name="US DOE Joint Genome Institute (JGI-PGF)"/>
            <person name="Walter F."/>
            <person name="Albersmeier A."/>
            <person name="Kalinowski J."/>
            <person name="Ruckert C."/>
        </authorList>
    </citation>
    <scope>NUCLEOTIDE SEQUENCE</scope>
    <source>
        <strain evidence="2">JCM 3172</strain>
    </source>
</reference>
<dbReference type="Proteomes" id="UP000619486">
    <property type="component" value="Unassembled WGS sequence"/>
</dbReference>
<sequence length="214" mass="23755">MARRPDLPCSRCGMLMWRSGTSLSEGKAVCRPCRRERPEPYSRPELYGPRPCAHCGQEFTDPHRRVCSRECGRARKAFNVRRLNDAPTQPVPCDDCGTLTMRGRNQEGRFCDGCARARRRAKDRRAAAVRRGAVVVGPRPKLDDIARRDGWRCHLCLRSVDPGLHFQHRDAATLDHLVPVSVGGTDEPSNLALAHRGCNSSRGVGGHVQLALIG</sequence>
<feature type="domain" description="HNH nuclease" evidence="1">
    <location>
        <begin position="140"/>
        <end position="200"/>
    </location>
</feature>
<dbReference type="GO" id="GO:0003676">
    <property type="term" value="F:nucleic acid binding"/>
    <property type="evidence" value="ECO:0007669"/>
    <property type="project" value="InterPro"/>
</dbReference>
<dbReference type="InterPro" id="IPR003615">
    <property type="entry name" value="HNH_nuc"/>
</dbReference>
<keyword evidence="3" id="KW-1185">Reference proteome</keyword>
<proteinExistence type="predicted"/>
<evidence type="ECO:0000313" key="2">
    <source>
        <dbReference type="EMBL" id="GGT43427.1"/>
    </source>
</evidence>
<reference evidence="2" key="2">
    <citation type="submission" date="2020-09" db="EMBL/GenBank/DDBJ databases">
        <authorList>
            <person name="Sun Q."/>
            <person name="Ohkuma M."/>
        </authorList>
    </citation>
    <scope>NUCLEOTIDE SEQUENCE</scope>
    <source>
        <strain evidence="2">JCM 3172</strain>
    </source>
</reference>
<gene>
    <name evidence="2" type="ORF">GCM10014713_41400</name>
</gene>
<dbReference type="InterPro" id="IPR002711">
    <property type="entry name" value="HNH"/>
</dbReference>
<accession>A0A918LRS0</accession>
<protein>
    <recommendedName>
        <fullName evidence="1">HNH nuclease domain-containing protein</fullName>
    </recommendedName>
</protein>
<name>A0A918LRS0_9ACTN</name>
<dbReference type="Pfam" id="PF01844">
    <property type="entry name" value="HNH"/>
    <property type="match status" value="1"/>
</dbReference>